<dbReference type="SUPFAM" id="SSF56672">
    <property type="entry name" value="DNA/RNA polymerases"/>
    <property type="match status" value="1"/>
</dbReference>
<keyword evidence="10 16" id="KW-0227">DNA damage</keyword>
<evidence type="ECO:0000256" key="10">
    <source>
        <dbReference type="ARBA" id="ARBA00022763"/>
    </source>
</evidence>
<dbReference type="CDD" id="cd03586">
    <property type="entry name" value="PolY_Pol_IV_kappa"/>
    <property type="match status" value="1"/>
</dbReference>
<feature type="region of interest" description="Disordered" evidence="17">
    <location>
        <begin position="390"/>
        <end position="422"/>
    </location>
</feature>
<comment type="subcellular location">
    <subcellularLocation>
        <location evidence="1 16">Cytoplasm</location>
    </subcellularLocation>
</comment>
<keyword evidence="6 16" id="KW-0808">Transferase</keyword>
<evidence type="ECO:0000313" key="19">
    <source>
        <dbReference type="EMBL" id="SCM72913.1"/>
    </source>
</evidence>
<reference evidence="19" key="1">
    <citation type="submission" date="2016-08" db="EMBL/GenBank/DDBJ databases">
        <authorList>
            <person name="Seilhamer J.J."/>
        </authorList>
    </citation>
    <scope>NUCLEOTIDE SEQUENCE</scope>
    <source>
        <strain evidence="19">86-1</strain>
    </source>
</reference>
<dbReference type="GO" id="GO:0006261">
    <property type="term" value="P:DNA-templated DNA replication"/>
    <property type="evidence" value="ECO:0007669"/>
    <property type="project" value="UniProtKB-UniRule"/>
</dbReference>
<dbReference type="InterPro" id="IPR022880">
    <property type="entry name" value="DNApol_IV"/>
</dbReference>
<dbReference type="GO" id="GO:0000287">
    <property type="term" value="F:magnesium ion binding"/>
    <property type="evidence" value="ECO:0007669"/>
    <property type="project" value="UniProtKB-UniRule"/>
</dbReference>
<dbReference type="Gene3D" id="3.30.70.270">
    <property type="match status" value="1"/>
</dbReference>
<dbReference type="InterPro" id="IPR050116">
    <property type="entry name" value="DNA_polymerase-Y"/>
</dbReference>
<evidence type="ECO:0000256" key="16">
    <source>
        <dbReference type="HAMAP-Rule" id="MF_01113"/>
    </source>
</evidence>
<sequence length="422" mass="46407">MIIHIDMDAFFASVEQMDDPDLRGKPVIVGGSSDRGVVSTCSYEARAFGVHSAMPMVVARRLCPQAIIVRGRYPRYSELSHAIMDALRDFSPLVEPASVDEAYVDATGLERLFGPLEELVAAIKARIEEVTGGLTCSVGAAPVKFLAKICSEVNKPDGVFILYPEDVDAFLCALPVGKIPGVGKRMVQSLQDLGIKTVGQLRRFSPEVMERRFGKWGAVLYERVHGRDSRKVETERAAKSESAECTFAQDTRDRTFLQRMLMAHAERVGASLRRHGYKGRTITLKVKFCDFKQITRSRTLEEPVNATETIFETGCRLLAELPLPQPVRLIGLGVSGFDAPANQLFLPGAGKAAGQNLDPQVEAKRQKLDAALDNLREKFGRQAVQRGRLFTLARQEDAPERVNNGKGDGVEKKPEKGGKPSP</sequence>
<name>A0A212L5R7_9BACT</name>
<dbReference type="EC" id="2.7.7.7" evidence="16"/>
<comment type="cofactor">
    <cofactor evidence="16">
        <name>Mg(2+)</name>
        <dbReference type="ChEBI" id="CHEBI:18420"/>
    </cofactor>
    <text evidence="16">Binds 2 magnesium ions per subunit.</text>
</comment>
<dbReference type="FunFam" id="3.40.1170.60:FF:000001">
    <property type="entry name" value="DNA polymerase IV"/>
    <property type="match status" value="1"/>
</dbReference>
<dbReference type="NCBIfam" id="NF010731">
    <property type="entry name" value="PRK14133.1"/>
    <property type="match status" value="1"/>
</dbReference>
<keyword evidence="14 16" id="KW-0234">DNA repair</keyword>
<dbReference type="PROSITE" id="PS50173">
    <property type="entry name" value="UMUC"/>
    <property type="match status" value="1"/>
</dbReference>
<evidence type="ECO:0000256" key="17">
    <source>
        <dbReference type="SAM" id="MobiDB-lite"/>
    </source>
</evidence>
<dbReference type="AlphaFoldDB" id="A0A212L5R7"/>
<accession>A0A212L5R7</accession>
<evidence type="ECO:0000256" key="3">
    <source>
        <dbReference type="ARBA" id="ARBA00011245"/>
    </source>
</evidence>
<dbReference type="InterPro" id="IPR043128">
    <property type="entry name" value="Rev_trsase/Diguanyl_cyclase"/>
</dbReference>
<evidence type="ECO:0000256" key="8">
    <source>
        <dbReference type="ARBA" id="ARBA00022705"/>
    </source>
</evidence>
<dbReference type="SUPFAM" id="SSF100879">
    <property type="entry name" value="Lesion bypass DNA polymerase (Y-family), little finger domain"/>
    <property type="match status" value="1"/>
</dbReference>
<keyword evidence="13 16" id="KW-0238">DNA-binding</keyword>
<evidence type="ECO:0000256" key="13">
    <source>
        <dbReference type="ARBA" id="ARBA00023125"/>
    </source>
</evidence>
<dbReference type="Gene3D" id="3.40.1170.60">
    <property type="match status" value="1"/>
</dbReference>
<evidence type="ECO:0000256" key="6">
    <source>
        <dbReference type="ARBA" id="ARBA00022679"/>
    </source>
</evidence>
<comment type="similarity">
    <text evidence="2 16">Belongs to the DNA polymerase type-Y family.</text>
</comment>
<protein>
    <recommendedName>
        <fullName evidence="16">DNA polymerase IV</fullName>
        <shortName evidence="16">Pol IV</shortName>
        <ecNumber evidence="16">2.7.7.7</ecNumber>
    </recommendedName>
</protein>
<evidence type="ECO:0000256" key="11">
    <source>
        <dbReference type="ARBA" id="ARBA00022842"/>
    </source>
</evidence>
<dbReference type="Gene3D" id="1.10.150.20">
    <property type="entry name" value="5' to 3' exonuclease, C-terminal subdomain"/>
    <property type="match status" value="1"/>
</dbReference>
<gene>
    <name evidence="16 19" type="primary">dinB</name>
    <name evidence="19" type="ORF">KL86DES1_20915</name>
</gene>
<feature type="domain" description="UmuC" evidence="18">
    <location>
        <begin position="2"/>
        <end position="183"/>
    </location>
</feature>
<dbReference type="GO" id="GO:0042276">
    <property type="term" value="P:error-prone translesion synthesis"/>
    <property type="evidence" value="ECO:0007669"/>
    <property type="project" value="TreeGrafter"/>
</dbReference>
<dbReference type="FunFam" id="3.30.1490.100:FF:000004">
    <property type="entry name" value="DNA polymerase IV"/>
    <property type="match status" value="1"/>
</dbReference>
<dbReference type="Pfam" id="PF00817">
    <property type="entry name" value="IMS"/>
    <property type="match status" value="1"/>
</dbReference>
<dbReference type="InterPro" id="IPR017961">
    <property type="entry name" value="DNA_pol_Y-fam_little_finger"/>
</dbReference>
<organism evidence="19">
    <name type="scientific">uncultured Desulfovibrio sp</name>
    <dbReference type="NCBI Taxonomy" id="167968"/>
    <lineage>
        <taxon>Bacteria</taxon>
        <taxon>Pseudomonadati</taxon>
        <taxon>Thermodesulfobacteriota</taxon>
        <taxon>Desulfovibrionia</taxon>
        <taxon>Desulfovibrionales</taxon>
        <taxon>Desulfovibrionaceae</taxon>
        <taxon>Desulfovibrio</taxon>
        <taxon>environmental samples</taxon>
    </lineage>
</organism>
<evidence type="ECO:0000256" key="2">
    <source>
        <dbReference type="ARBA" id="ARBA00010945"/>
    </source>
</evidence>
<feature type="binding site" evidence="16">
    <location>
        <position position="6"/>
    </location>
    <ligand>
        <name>Mg(2+)</name>
        <dbReference type="ChEBI" id="CHEBI:18420"/>
    </ligand>
</feature>
<dbReference type="NCBIfam" id="NF002677">
    <property type="entry name" value="PRK02406.1"/>
    <property type="match status" value="1"/>
</dbReference>
<evidence type="ECO:0000256" key="9">
    <source>
        <dbReference type="ARBA" id="ARBA00022723"/>
    </source>
</evidence>
<keyword evidence="9 16" id="KW-0479">Metal-binding</keyword>
<dbReference type="NCBIfam" id="NF002751">
    <property type="entry name" value="PRK02794.1"/>
    <property type="match status" value="1"/>
</dbReference>
<feature type="site" description="Substrate discrimination" evidence="16">
    <location>
        <position position="11"/>
    </location>
</feature>
<dbReference type="HAMAP" id="MF_01113">
    <property type="entry name" value="DNApol_IV"/>
    <property type="match status" value="1"/>
</dbReference>
<dbReference type="InterPro" id="IPR043502">
    <property type="entry name" value="DNA/RNA_pol_sf"/>
</dbReference>
<proteinExistence type="inferred from homology"/>
<evidence type="ECO:0000256" key="1">
    <source>
        <dbReference type="ARBA" id="ARBA00004496"/>
    </source>
</evidence>
<dbReference type="GO" id="GO:0009432">
    <property type="term" value="P:SOS response"/>
    <property type="evidence" value="ECO:0007669"/>
    <property type="project" value="TreeGrafter"/>
</dbReference>
<keyword evidence="8 16" id="KW-0235">DNA replication</keyword>
<keyword evidence="4 16" id="KW-0515">Mutator protein</keyword>
<evidence type="ECO:0000256" key="5">
    <source>
        <dbReference type="ARBA" id="ARBA00022490"/>
    </source>
</evidence>
<dbReference type="PANTHER" id="PTHR11076:SF33">
    <property type="entry name" value="DNA POLYMERASE KAPPA"/>
    <property type="match status" value="1"/>
</dbReference>
<dbReference type="RefSeq" id="WP_179980431.1">
    <property type="nucleotide sequence ID" value="NZ_LT608333.1"/>
</dbReference>
<dbReference type="InterPro" id="IPR001126">
    <property type="entry name" value="UmuC"/>
</dbReference>
<evidence type="ECO:0000259" key="18">
    <source>
        <dbReference type="PROSITE" id="PS50173"/>
    </source>
</evidence>
<comment type="catalytic activity">
    <reaction evidence="15 16">
        <text>DNA(n) + a 2'-deoxyribonucleoside 5'-triphosphate = DNA(n+1) + diphosphate</text>
        <dbReference type="Rhea" id="RHEA:22508"/>
        <dbReference type="Rhea" id="RHEA-COMP:17339"/>
        <dbReference type="Rhea" id="RHEA-COMP:17340"/>
        <dbReference type="ChEBI" id="CHEBI:33019"/>
        <dbReference type="ChEBI" id="CHEBI:61560"/>
        <dbReference type="ChEBI" id="CHEBI:173112"/>
        <dbReference type="EC" id="2.7.7.7"/>
    </reaction>
</comment>
<evidence type="ECO:0000256" key="7">
    <source>
        <dbReference type="ARBA" id="ARBA00022695"/>
    </source>
</evidence>
<keyword evidence="12 16" id="KW-0239">DNA-directed DNA polymerase</keyword>
<feature type="compositionally biased region" description="Basic and acidic residues" evidence="17">
    <location>
        <begin position="408"/>
        <end position="422"/>
    </location>
</feature>
<comment type="subunit">
    <text evidence="3 16">Monomer.</text>
</comment>
<evidence type="ECO:0000256" key="12">
    <source>
        <dbReference type="ARBA" id="ARBA00022932"/>
    </source>
</evidence>
<feature type="active site" evidence="16">
    <location>
        <position position="101"/>
    </location>
</feature>
<dbReference type="Gene3D" id="3.30.1490.100">
    <property type="entry name" value="DNA polymerase, Y-family, little finger domain"/>
    <property type="match status" value="1"/>
</dbReference>
<keyword evidence="11 16" id="KW-0460">Magnesium</keyword>
<dbReference type="PANTHER" id="PTHR11076">
    <property type="entry name" value="DNA REPAIR POLYMERASE UMUC / TRANSFERASE FAMILY MEMBER"/>
    <property type="match status" value="1"/>
</dbReference>
<dbReference type="Pfam" id="PF21999">
    <property type="entry name" value="IMS_HHH_1"/>
    <property type="match status" value="1"/>
</dbReference>
<dbReference type="Pfam" id="PF11799">
    <property type="entry name" value="IMS_C"/>
    <property type="match status" value="1"/>
</dbReference>
<dbReference type="GO" id="GO:0003887">
    <property type="term" value="F:DNA-directed DNA polymerase activity"/>
    <property type="evidence" value="ECO:0007669"/>
    <property type="project" value="UniProtKB-UniRule"/>
</dbReference>
<keyword evidence="5 16" id="KW-0963">Cytoplasm</keyword>
<dbReference type="InterPro" id="IPR036775">
    <property type="entry name" value="DNA_pol_Y-fam_lit_finger_sf"/>
</dbReference>
<dbReference type="GO" id="GO:0003684">
    <property type="term" value="F:damaged DNA binding"/>
    <property type="evidence" value="ECO:0007669"/>
    <property type="project" value="InterPro"/>
</dbReference>
<keyword evidence="7 16" id="KW-0548">Nucleotidyltransferase</keyword>
<evidence type="ECO:0000256" key="15">
    <source>
        <dbReference type="ARBA" id="ARBA00049244"/>
    </source>
</evidence>
<dbReference type="GO" id="GO:0005829">
    <property type="term" value="C:cytosol"/>
    <property type="evidence" value="ECO:0007669"/>
    <property type="project" value="TreeGrafter"/>
</dbReference>
<dbReference type="InterPro" id="IPR053848">
    <property type="entry name" value="IMS_HHH_1"/>
</dbReference>
<dbReference type="GO" id="GO:0006281">
    <property type="term" value="P:DNA repair"/>
    <property type="evidence" value="ECO:0007669"/>
    <property type="project" value="UniProtKB-UniRule"/>
</dbReference>
<evidence type="ECO:0000256" key="4">
    <source>
        <dbReference type="ARBA" id="ARBA00022457"/>
    </source>
</evidence>
<evidence type="ECO:0000256" key="14">
    <source>
        <dbReference type="ARBA" id="ARBA00023204"/>
    </source>
</evidence>
<comment type="function">
    <text evidence="16">Poorly processive, error-prone DNA polymerase involved in untargeted mutagenesis. Copies undamaged DNA at stalled replication forks, which arise in vivo from mismatched or misaligned primer ends. These misaligned primers can be extended by PolIV. Exhibits no 3'-5' exonuclease (proofreading) activity. May be involved in translesional synthesis, in conjunction with the beta clamp from PolIII.</text>
</comment>
<dbReference type="EMBL" id="FMJC01000002">
    <property type="protein sequence ID" value="SCM72913.1"/>
    <property type="molecule type" value="Genomic_DNA"/>
</dbReference>
<feature type="binding site" evidence="16">
    <location>
        <position position="100"/>
    </location>
    <ligand>
        <name>Mg(2+)</name>
        <dbReference type="ChEBI" id="CHEBI:18420"/>
    </ligand>
</feature>